<evidence type="ECO:0000313" key="2">
    <source>
        <dbReference type="Proteomes" id="UP000516093"/>
    </source>
</evidence>
<dbReference type="RefSeq" id="WP_187732093.1">
    <property type="nucleotide sequence ID" value="NZ_BMFN01000002.1"/>
</dbReference>
<evidence type="ECO:0008006" key="3">
    <source>
        <dbReference type="Google" id="ProtNLM"/>
    </source>
</evidence>
<dbReference type="AlphaFoldDB" id="A0A7H0GU56"/>
<dbReference type="EMBL" id="CP060784">
    <property type="protein sequence ID" value="QNP51822.1"/>
    <property type="molecule type" value="Genomic_DNA"/>
</dbReference>
<name>A0A7H0GU56_9BACT</name>
<sequence>MHLFRFFAAGAATFLLTACGHALPKIEGFDDAAWRSDPYACQNKRAAQLPALNRYRDQLYGARIASIDNLLGRPDEEELSAQTEKTYFYYVEPGTQCEPSHQRSSANKLTLRFGPLGVVTEVLYERPLAVPAS</sequence>
<evidence type="ECO:0000313" key="1">
    <source>
        <dbReference type="EMBL" id="QNP51822.1"/>
    </source>
</evidence>
<dbReference type="Proteomes" id="UP000516093">
    <property type="component" value="Chromosome"/>
</dbReference>
<accession>A0A7H0GU56</accession>
<proteinExistence type="predicted"/>
<organism evidence="1 2">
    <name type="scientific">Hymenobacter qilianensis</name>
    <dbReference type="NCBI Taxonomy" id="1385715"/>
    <lineage>
        <taxon>Bacteria</taxon>
        <taxon>Pseudomonadati</taxon>
        <taxon>Bacteroidota</taxon>
        <taxon>Cytophagia</taxon>
        <taxon>Cytophagales</taxon>
        <taxon>Hymenobacteraceae</taxon>
        <taxon>Hymenobacter</taxon>
    </lineage>
</organism>
<dbReference type="KEGG" id="hqi:H9L05_18025"/>
<keyword evidence="2" id="KW-1185">Reference proteome</keyword>
<protein>
    <recommendedName>
        <fullName evidence="3">Lipoprotein</fullName>
    </recommendedName>
</protein>
<dbReference type="PROSITE" id="PS51257">
    <property type="entry name" value="PROKAR_LIPOPROTEIN"/>
    <property type="match status" value="1"/>
</dbReference>
<reference evidence="1 2" key="1">
    <citation type="submission" date="2020-08" db="EMBL/GenBank/DDBJ databases">
        <title>Genome sequence of Hymenobacter qilianensis JCM 19763T.</title>
        <authorList>
            <person name="Hyun D.-W."/>
            <person name="Bae J.-W."/>
        </authorList>
    </citation>
    <scope>NUCLEOTIDE SEQUENCE [LARGE SCALE GENOMIC DNA]</scope>
    <source>
        <strain evidence="1 2">JCM 19763</strain>
    </source>
</reference>
<gene>
    <name evidence="1" type="ORF">H9L05_18025</name>
</gene>